<feature type="transmembrane region" description="Helical" evidence="13">
    <location>
        <begin position="258"/>
        <end position="281"/>
    </location>
</feature>
<evidence type="ECO:0000256" key="13">
    <source>
        <dbReference type="SAM" id="Phobius"/>
    </source>
</evidence>
<dbReference type="InterPro" id="IPR047590">
    <property type="entry name" value="FtsX_proteobact-type"/>
</dbReference>
<dbReference type="InterPro" id="IPR003838">
    <property type="entry name" value="ABC3_permease_C"/>
</dbReference>
<reference evidence="16 17" key="1">
    <citation type="submission" date="2022-12" db="EMBL/GenBank/DDBJ databases">
        <title>Coexistence and Characterization of a Novel Tigecycline Resistance gene tet(X) variant and blaNDM-1 in a Pseudomonas caeni Isolate of Chicken Origin.</title>
        <authorList>
            <person name="Lu X."/>
            <person name="Zhang L."/>
            <person name="Li R."/>
            <person name="Wang Z."/>
        </authorList>
    </citation>
    <scope>NUCLEOTIDE SEQUENCE [LARGE SCALE GENOMIC DNA]</scope>
    <source>
        <strain evidence="16 17">CE14</strain>
    </source>
</reference>
<evidence type="ECO:0000259" key="14">
    <source>
        <dbReference type="Pfam" id="PF02687"/>
    </source>
</evidence>
<keyword evidence="8 13" id="KW-0812">Transmembrane</keyword>
<dbReference type="EMBL" id="CP114976">
    <property type="protein sequence ID" value="WBE25764.1"/>
    <property type="molecule type" value="Genomic_DNA"/>
</dbReference>
<feature type="domain" description="FtsX extracellular" evidence="15">
    <location>
        <begin position="98"/>
        <end position="189"/>
    </location>
</feature>
<dbReference type="GO" id="GO:0005886">
    <property type="term" value="C:plasma membrane"/>
    <property type="evidence" value="ECO:0007669"/>
    <property type="project" value="UniProtKB-SubCell"/>
</dbReference>
<dbReference type="Pfam" id="PF02687">
    <property type="entry name" value="FtsX"/>
    <property type="match status" value="1"/>
</dbReference>
<dbReference type="InterPro" id="IPR004513">
    <property type="entry name" value="FtsX"/>
</dbReference>
<dbReference type="KEGG" id="dce:O6P33_02675"/>
<comment type="subunit">
    <text evidence="3">Forms a membrane-associated complex with FtsE.</text>
</comment>
<keyword evidence="5 12" id="KW-1003">Cell membrane</keyword>
<dbReference type="Proteomes" id="UP001212189">
    <property type="component" value="Chromosome"/>
</dbReference>
<evidence type="ECO:0000256" key="6">
    <source>
        <dbReference type="ARBA" id="ARBA00022519"/>
    </source>
</evidence>
<accession>A0AAF0AJ83</accession>
<keyword evidence="7 12" id="KW-0132">Cell division</keyword>
<feature type="transmembrane region" description="Helical" evidence="13">
    <location>
        <begin position="210"/>
        <end position="230"/>
    </location>
</feature>
<evidence type="ECO:0000256" key="7">
    <source>
        <dbReference type="ARBA" id="ARBA00022618"/>
    </source>
</evidence>
<dbReference type="GO" id="GO:0051301">
    <property type="term" value="P:cell division"/>
    <property type="evidence" value="ECO:0007669"/>
    <property type="project" value="UniProtKB-KW"/>
</dbReference>
<name>A0AAF0AJ83_9GAMM</name>
<comment type="subcellular location">
    <subcellularLocation>
        <location evidence="1">Cell inner membrane</location>
        <topology evidence="1">Multi-pass membrane protein</topology>
    </subcellularLocation>
</comment>
<evidence type="ECO:0000256" key="2">
    <source>
        <dbReference type="ARBA" id="ARBA00007379"/>
    </source>
</evidence>
<dbReference type="InterPro" id="IPR040690">
    <property type="entry name" value="FtsX_ECD"/>
</dbReference>
<evidence type="ECO:0000256" key="8">
    <source>
        <dbReference type="ARBA" id="ARBA00022692"/>
    </source>
</evidence>
<evidence type="ECO:0000256" key="9">
    <source>
        <dbReference type="ARBA" id="ARBA00022989"/>
    </source>
</evidence>
<evidence type="ECO:0000256" key="1">
    <source>
        <dbReference type="ARBA" id="ARBA00004429"/>
    </source>
</evidence>
<comment type="similarity">
    <text evidence="2 12">Belongs to the ABC-4 integral membrane protein family. FtsX subfamily.</text>
</comment>
<dbReference type="PANTHER" id="PTHR47755">
    <property type="entry name" value="CELL DIVISION PROTEIN FTSX"/>
    <property type="match status" value="1"/>
</dbReference>
<sequence length="338" mass="37165">MCSARVTPDQPGERVGATAKHQVDATLSDNRGLRNQLRAWLENHRASLQDSTGRLVRQPLSSFFTCLVMAVALSLPMGLALLLENVSQLGGSWQRAAQISLFLELDAGDTYGELLREEIIKHENVAEAQWISREQALAEFQEQSGLGEALRELPDNPLPGSILVTPEIIDKDALVALLDELKAMPQVQQAQLDLMWIERLAAILHMGENFIFALSVLLIAALLLVVGNTIRLHIENRRIEIEVIKLVGGTDGYVRRPFLYMGVLYGFAGGVLAWLLLAFGLDWLNGSVVELAQLYGSEFSLSGVPVEDGFSLLLGAVLLGYIGAWLAVARHLRELLPR</sequence>
<dbReference type="NCBIfam" id="TIGR00439">
    <property type="entry name" value="FtsX_Gneg"/>
    <property type="match status" value="1"/>
</dbReference>
<evidence type="ECO:0000256" key="5">
    <source>
        <dbReference type="ARBA" id="ARBA00022475"/>
    </source>
</evidence>
<keyword evidence="11 12" id="KW-0131">Cell cycle</keyword>
<evidence type="ECO:0000256" key="3">
    <source>
        <dbReference type="ARBA" id="ARBA00011160"/>
    </source>
</evidence>
<evidence type="ECO:0000256" key="4">
    <source>
        <dbReference type="ARBA" id="ARBA00021907"/>
    </source>
</evidence>
<proteinExistence type="inferred from homology"/>
<protein>
    <recommendedName>
        <fullName evidence="4 12">Cell division protein FtsX</fullName>
    </recommendedName>
</protein>
<evidence type="ECO:0000256" key="10">
    <source>
        <dbReference type="ARBA" id="ARBA00023136"/>
    </source>
</evidence>
<dbReference type="RefSeq" id="WP_269818706.1">
    <property type="nucleotide sequence ID" value="NZ_CP114976.1"/>
</dbReference>
<dbReference type="GO" id="GO:0032153">
    <property type="term" value="C:cell division site"/>
    <property type="evidence" value="ECO:0007669"/>
    <property type="project" value="TreeGrafter"/>
</dbReference>
<dbReference type="Gene3D" id="3.30.70.3040">
    <property type="match status" value="1"/>
</dbReference>
<keyword evidence="9 13" id="KW-1133">Transmembrane helix</keyword>
<gene>
    <name evidence="16" type="primary">ftsX</name>
    <name evidence="16" type="ORF">O6P33_02675</name>
</gene>
<keyword evidence="6 12" id="KW-0997">Cell inner membrane</keyword>
<feature type="domain" description="ABC3 transporter permease C-terminal" evidence="14">
    <location>
        <begin position="213"/>
        <end position="330"/>
    </location>
</feature>
<dbReference type="PANTHER" id="PTHR47755:SF1">
    <property type="entry name" value="CELL DIVISION PROTEIN FTSX"/>
    <property type="match status" value="1"/>
</dbReference>
<organism evidence="16 17">
    <name type="scientific">Denitrificimonas caeni</name>
    <dbReference type="NCBI Taxonomy" id="521720"/>
    <lineage>
        <taxon>Bacteria</taxon>
        <taxon>Pseudomonadati</taxon>
        <taxon>Pseudomonadota</taxon>
        <taxon>Gammaproteobacteria</taxon>
        <taxon>Pseudomonadales</taxon>
        <taxon>Pseudomonadaceae</taxon>
        <taxon>Denitrificimonas</taxon>
    </lineage>
</organism>
<keyword evidence="10 12" id="KW-0472">Membrane</keyword>
<evidence type="ECO:0000256" key="11">
    <source>
        <dbReference type="ARBA" id="ARBA00023306"/>
    </source>
</evidence>
<dbReference type="PIRSF" id="PIRSF003097">
    <property type="entry name" value="FtsX"/>
    <property type="match status" value="1"/>
</dbReference>
<feature type="transmembrane region" description="Helical" evidence="13">
    <location>
        <begin position="63"/>
        <end position="83"/>
    </location>
</feature>
<dbReference type="AlphaFoldDB" id="A0AAF0AJ83"/>
<dbReference type="Pfam" id="PF18075">
    <property type="entry name" value="FtsX_ECD"/>
    <property type="match status" value="1"/>
</dbReference>
<evidence type="ECO:0000313" key="17">
    <source>
        <dbReference type="Proteomes" id="UP001212189"/>
    </source>
</evidence>
<evidence type="ECO:0000256" key="12">
    <source>
        <dbReference type="PIRNR" id="PIRNR003097"/>
    </source>
</evidence>
<feature type="transmembrane region" description="Helical" evidence="13">
    <location>
        <begin position="309"/>
        <end position="328"/>
    </location>
</feature>
<evidence type="ECO:0000259" key="15">
    <source>
        <dbReference type="Pfam" id="PF18075"/>
    </source>
</evidence>
<evidence type="ECO:0000313" key="16">
    <source>
        <dbReference type="EMBL" id="WBE25764.1"/>
    </source>
</evidence>
<keyword evidence="17" id="KW-1185">Reference proteome</keyword>
<comment type="function">
    <text evidence="12">Part of the ABC transporter FtsEX involved in cellular division.</text>
</comment>